<keyword evidence="6" id="KW-1185">Reference proteome</keyword>
<dbReference type="PANTHER" id="PTHR43639">
    <property type="entry name" value="OXIDOREDUCTASE, SHORT-CHAIN DEHYDROGENASE/REDUCTASE FAMILY (AFU_ORTHOLOGUE AFUA_5G02870)"/>
    <property type="match status" value="1"/>
</dbReference>
<dbReference type="PANTHER" id="PTHR43639:SF1">
    <property type="entry name" value="SHORT-CHAIN DEHYDROGENASE_REDUCTASE FAMILY PROTEIN"/>
    <property type="match status" value="1"/>
</dbReference>
<sequence length="252" mass="26876">MSGAVYPSLKGRLVVVTGGGSGIGAGLVEAFARQGARVVFFDVAEADSRALEALLAHLDPAPVFHACDLTRVEAMQACLTDVAARHGAIDVLINNAASDDRHALADVTPAYWDERVAVNLRHLYFAAQSVAPAMRAQGRGVILNLGSISWHLGLPDLSIYETAKAGIEGMTRALARELGADGVRVACIVPGNVKTPRQMKWYTPEGEAEIVAAQCLKGRIEPRDVAALALFLASDDARFITGHEYFVDAGWR</sequence>
<gene>
    <name evidence="5" type="ORF">HNP32_001554</name>
</gene>
<organism evidence="5 6">
    <name type="scientific">Brevundimonas bullata</name>
    <dbReference type="NCBI Taxonomy" id="13160"/>
    <lineage>
        <taxon>Bacteria</taxon>
        <taxon>Pseudomonadati</taxon>
        <taxon>Pseudomonadota</taxon>
        <taxon>Alphaproteobacteria</taxon>
        <taxon>Caulobacterales</taxon>
        <taxon>Caulobacteraceae</taxon>
        <taxon>Brevundimonas</taxon>
    </lineage>
</organism>
<dbReference type="GO" id="GO:0047838">
    <property type="term" value="F:D-xylose 1-dehydrogenase (NAD+) activity"/>
    <property type="evidence" value="ECO:0007669"/>
    <property type="project" value="UniProtKB-EC"/>
</dbReference>
<name>A0A7W7INW7_9CAUL</name>
<evidence type="ECO:0000256" key="1">
    <source>
        <dbReference type="ARBA" id="ARBA00006484"/>
    </source>
</evidence>
<dbReference type="Proteomes" id="UP000539957">
    <property type="component" value="Unassembled WGS sequence"/>
</dbReference>
<dbReference type="SUPFAM" id="SSF51735">
    <property type="entry name" value="NAD(P)-binding Rossmann-fold domains"/>
    <property type="match status" value="1"/>
</dbReference>
<dbReference type="Pfam" id="PF13561">
    <property type="entry name" value="adh_short_C2"/>
    <property type="match status" value="1"/>
</dbReference>
<dbReference type="Gene3D" id="3.40.50.720">
    <property type="entry name" value="NAD(P)-binding Rossmann-like Domain"/>
    <property type="match status" value="1"/>
</dbReference>
<dbReference type="EC" id="1.1.1.175" evidence="3"/>
<dbReference type="FunFam" id="3.40.50.720:FF:000084">
    <property type="entry name" value="Short-chain dehydrogenase reductase"/>
    <property type="match status" value="1"/>
</dbReference>
<keyword evidence="2" id="KW-0560">Oxidoreductase</keyword>
<evidence type="ECO:0000256" key="4">
    <source>
        <dbReference type="ARBA" id="ARBA00069939"/>
    </source>
</evidence>
<evidence type="ECO:0000256" key="3">
    <source>
        <dbReference type="ARBA" id="ARBA00066641"/>
    </source>
</evidence>
<dbReference type="AlphaFoldDB" id="A0A7W7INW7"/>
<evidence type="ECO:0000313" key="5">
    <source>
        <dbReference type="EMBL" id="MBB4797830.1"/>
    </source>
</evidence>
<evidence type="ECO:0000256" key="2">
    <source>
        <dbReference type="ARBA" id="ARBA00023002"/>
    </source>
</evidence>
<accession>A0A7W7INW7</accession>
<dbReference type="CDD" id="cd05233">
    <property type="entry name" value="SDR_c"/>
    <property type="match status" value="1"/>
</dbReference>
<dbReference type="InterPro" id="IPR036291">
    <property type="entry name" value="NAD(P)-bd_dom_sf"/>
</dbReference>
<dbReference type="RefSeq" id="WP_184268703.1">
    <property type="nucleotide sequence ID" value="NZ_JACHKY010000002.1"/>
</dbReference>
<comment type="caution">
    <text evidence="5">The sequence shown here is derived from an EMBL/GenBank/DDBJ whole genome shotgun (WGS) entry which is preliminary data.</text>
</comment>
<evidence type="ECO:0000313" key="6">
    <source>
        <dbReference type="Proteomes" id="UP000539957"/>
    </source>
</evidence>
<proteinExistence type="inferred from homology"/>
<reference evidence="5 6" key="1">
    <citation type="submission" date="2020-08" db="EMBL/GenBank/DDBJ databases">
        <title>Functional genomics of gut bacteria from endangered species of beetles.</title>
        <authorList>
            <person name="Carlos-Shanley C."/>
        </authorList>
    </citation>
    <scope>NUCLEOTIDE SEQUENCE [LARGE SCALE GENOMIC DNA]</scope>
    <source>
        <strain evidence="5 6">S00123</strain>
    </source>
</reference>
<dbReference type="PRINTS" id="PR00081">
    <property type="entry name" value="GDHRDH"/>
</dbReference>
<dbReference type="InterPro" id="IPR002347">
    <property type="entry name" value="SDR_fam"/>
</dbReference>
<protein>
    <recommendedName>
        <fullName evidence="4">D-xylose 1-dehydrogenase</fullName>
        <ecNumber evidence="3">1.1.1.175</ecNumber>
    </recommendedName>
</protein>
<dbReference type="PRINTS" id="PR00080">
    <property type="entry name" value="SDRFAMILY"/>
</dbReference>
<dbReference type="EMBL" id="JACHKY010000002">
    <property type="protein sequence ID" value="MBB4797830.1"/>
    <property type="molecule type" value="Genomic_DNA"/>
</dbReference>
<comment type="similarity">
    <text evidence="1">Belongs to the short-chain dehydrogenases/reductases (SDR) family.</text>
</comment>